<dbReference type="RefSeq" id="WP_196123264.1">
    <property type="nucleotide sequence ID" value="NZ_JADPMR010000001.1"/>
</dbReference>
<evidence type="ECO:0000256" key="1">
    <source>
        <dbReference type="SAM" id="Phobius"/>
    </source>
</evidence>
<protein>
    <submittedName>
        <fullName evidence="2">Uncharacterized protein</fullName>
    </submittedName>
</protein>
<keyword evidence="1" id="KW-0472">Membrane</keyword>
<keyword evidence="3" id="KW-1185">Reference proteome</keyword>
<feature type="transmembrane region" description="Helical" evidence="1">
    <location>
        <begin position="115"/>
        <end position="132"/>
    </location>
</feature>
<reference evidence="2 3" key="1">
    <citation type="submission" date="2020-11" db="EMBL/GenBank/DDBJ databases">
        <title>Vibrio nitrifigilis sp. nov., a marine nitrogen-fixing bacterium isolated from the lagoon sediment of an islet inside an atoll.</title>
        <authorList>
            <person name="Wang L.-T."/>
            <person name="Shieh W.Y."/>
        </authorList>
    </citation>
    <scope>NUCLEOTIDE SEQUENCE [LARGE SCALE GENOMIC DNA]</scope>
    <source>
        <strain evidence="2 3">NFV-1</strain>
    </source>
</reference>
<keyword evidence="1" id="KW-1133">Transmembrane helix</keyword>
<name>A0ABS0GE72_9VIBR</name>
<organism evidence="2 3">
    <name type="scientific">Vibrio nitrifigilis</name>
    <dbReference type="NCBI Taxonomy" id="2789781"/>
    <lineage>
        <taxon>Bacteria</taxon>
        <taxon>Pseudomonadati</taxon>
        <taxon>Pseudomonadota</taxon>
        <taxon>Gammaproteobacteria</taxon>
        <taxon>Vibrionales</taxon>
        <taxon>Vibrionaceae</taxon>
        <taxon>Vibrio</taxon>
    </lineage>
</organism>
<sequence>MDWIESEMAKYTKERDVMLRKRWYTLKSWVFRTCTRAKYDEMERLIKIEKEFNLQWKRRLRYVINQNSLTSIDINDAKTIIDTHKVKHSERDFYLILVGVIFVMTMKMFDSRDLFNISILLCAFFVGYERIFGSTTSSSVSEFKLLLESVEKDMQDHRSIINSPL</sequence>
<dbReference type="EMBL" id="JADPMR010000001">
    <property type="protein sequence ID" value="MBF9000696.1"/>
    <property type="molecule type" value="Genomic_DNA"/>
</dbReference>
<dbReference type="Proteomes" id="UP000597206">
    <property type="component" value="Unassembled WGS sequence"/>
</dbReference>
<evidence type="ECO:0000313" key="2">
    <source>
        <dbReference type="EMBL" id="MBF9000696.1"/>
    </source>
</evidence>
<accession>A0ABS0GE72</accession>
<comment type="caution">
    <text evidence="2">The sequence shown here is derived from an EMBL/GenBank/DDBJ whole genome shotgun (WGS) entry which is preliminary data.</text>
</comment>
<keyword evidence="1" id="KW-0812">Transmembrane</keyword>
<evidence type="ECO:0000313" key="3">
    <source>
        <dbReference type="Proteomes" id="UP000597206"/>
    </source>
</evidence>
<proteinExistence type="predicted"/>
<gene>
    <name evidence="2" type="ORF">I1A42_09000</name>
</gene>